<name>A0A7J7LWV9_9MAGN</name>
<dbReference type="OrthoDB" id="415724at2759"/>
<accession>A0A7J7LWV9</accession>
<dbReference type="EMBL" id="JACGCM010001948">
    <property type="protein sequence ID" value="KAF6147087.1"/>
    <property type="molecule type" value="Genomic_DNA"/>
</dbReference>
<sequence>MKGMLYLQQFPLIIQYKKGVDNKMANRLSRPPLLTTSVIVVSMQIQPFVTSGYVAGYDDPKRRSVFS</sequence>
<reference evidence="1 2" key="1">
    <citation type="journal article" date="2020" name="IScience">
        <title>Genome Sequencing of the Endangered Kingdonia uniflora (Circaeasteraceae, Ranunculales) Reveals Potential Mechanisms of Evolutionary Specialization.</title>
        <authorList>
            <person name="Sun Y."/>
            <person name="Deng T."/>
            <person name="Zhang A."/>
            <person name="Moore M.J."/>
            <person name="Landis J.B."/>
            <person name="Lin N."/>
            <person name="Zhang H."/>
            <person name="Zhang X."/>
            <person name="Huang J."/>
            <person name="Zhang X."/>
            <person name="Sun H."/>
            <person name="Wang H."/>
        </authorList>
    </citation>
    <scope>NUCLEOTIDE SEQUENCE [LARGE SCALE GENOMIC DNA]</scope>
    <source>
        <strain evidence="1">TB1705</strain>
        <tissue evidence="1">Leaf</tissue>
    </source>
</reference>
<evidence type="ECO:0000313" key="1">
    <source>
        <dbReference type="EMBL" id="KAF6147087.1"/>
    </source>
</evidence>
<dbReference type="Proteomes" id="UP000541444">
    <property type="component" value="Unassembled WGS sequence"/>
</dbReference>
<protein>
    <submittedName>
        <fullName evidence="1">Uncharacterized protein</fullName>
    </submittedName>
</protein>
<organism evidence="1 2">
    <name type="scientific">Kingdonia uniflora</name>
    <dbReference type="NCBI Taxonomy" id="39325"/>
    <lineage>
        <taxon>Eukaryota</taxon>
        <taxon>Viridiplantae</taxon>
        <taxon>Streptophyta</taxon>
        <taxon>Embryophyta</taxon>
        <taxon>Tracheophyta</taxon>
        <taxon>Spermatophyta</taxon>
        <taxon>Magnoliopsida</taxon>
        <taxon>Ranunculales</taxon>
        <taxon>Circaeasteraceae</taxon>
        <taxon>Kingdonia</taxon>
    </lineage>
</organism>
<proteinExistence type="predicted"/>
<keyword evidence="2" id="KW-1185">Reference proteome</keyword>
<dbReference type="AlphaFoldDB" id="A0A7J7LWV9"/>
<evidence type="ECO:0000313" key="2">
    <source>
        <dbReference type="Proteomes" id="UP000541444"/>
    </source>
</evidence>
<gene>
    <name evidence="1" type="ORF">GIB67_036806</name>
</gene>
<comment type="caution">
    <text evidence="1">The sequence shown here is derived from an EMBL/GenBank/DDBJ whole genome shotgun (WGS) entry which is preliminary data.</text>
</comment>